<dbReference type="Proteomes" id="UP000016944">
    <property type="component" value="Chromosome I"/>
</dbReference>
<evidence type="ECO:0000256" key="1">
    <source>
        <dbReference type="ARBA" id="ARBA00004651"/>
    </source>
</evidence>
<dbReference type="GO" id="GO:1904680">
    <property type="term" value="F:peptide transmembrane transporter activity"/>
    <property type="evidence" value="ECO:0007669"/>
    <property type="project" value="InterPro"/>
</dbReference>
<dbReference type="GeneID" id="61455508"/>
<organism evidence="7 10">
    <name type="scientific">Agrobacterium pusense</name>
    <dbReference type="NCBI Taxonomy" id="648995"/>
    <lineage>
        <taxon>Bacteria</taxon>
        <taxon>Pseudomonadati</taxon>
        <taxon>Pseudomonadota</taxon>
        <taxon>Alphaproteobacteria</taxon>
        <taxon>Hyphomicrobiales</taxon>
        <taxon>Rhizobiaceae</taxon>
        <taxon>Rhizobium/Agrobacterium group</taxon>
        <taxon>Agrobacterium</taxon>
    </lineage>
</organism>
<dbReference type="HOGENOM" id="CLU_045533_0_0_5"/>
<dbReference type="InterPro" id="IPR036640">
    <property type="entry name" value="ABC1_TM_sf"/>
</dbReference>
<keyword evidence="5 6" id="KW-0472">Membrane</keyword>
<evidence type="ECO:0000313" key="8">
    <source>
        <dbReference type="EMBL" id="NRF22664.1"/>
    </source>
</evidence>
<protein>
    <submittedName>
        <fullName evidence="8">Peptide antibiotic transporter SbmA</fullName>
    </submittedName>
    <submittedName>
        <fullName evidence="7">Transporter involved in cell envelope modification</fullName>
    </submittedName>
</protein>
<dbReference type="EMBL" id="HG518322">
    <property type="protein sequence ID" value="CDI09277.1"/>
    <property type="molecule type" value="Genomic_DNA"/>
</dbReference>
<accession>U4PZK2</accession>
<dbReference type="NCBIfam" id="NF008306">
    <property type="entry name" value="PRK11098.1"/>
    <property type="match status" value="1"/>
</dbReference>
<evidence type="ECO:0000313" key="9">
    <source>
        <dbReference type="EMBL" id="QIX21246.1"/>
    </source>
</evidence>
<gene>
    <name evidence="7" type="primary">sbmA</name>
    <name evidence="7" type="ORF">BN877_I2388</name>
    <name evidence="8" type="ORF">FOB26_26800</name>
    <name evidence="9" type="ORF">FOB41_08915</name>
</gene>
<dbReference type="GO" id="GO:0005524">
    <property type="term" value="F:ATP binding"/>
    <property type="evidence" value="ECO:0007669"/>
    <property type="project" value="InterPro"/>
</dbReference>
<dbReference type="PATRIC" id="fig|424182.3.peg.2347"/>
<dbReference type="InterPro" id="IPR009248">
    <property type="entry name" value="SbmA_BacA"/>
</dbReference>
<reference evidence="9 11" key="4">
    <citation type="submission" date="2020-04" db="EMBL/GenBank/DDBJ databases">
        <title>FDA dAtabase for Regulatory Grade micrObial Sequences (FDA-ARGOS): Supporting development and validation of Infectious Disease Dx tests.</title>
        <authorList>
            <person name="Sciortino C."/>
            <person name="Tallon L."/>
            <person name="Sadzewicz L."/>
            <person name="Vavikolanu K."/>
            <person name="Mehta A."/>
            <person name="Aluvathingal J."/>
            <person name="Nadendla S."/>
            <person name="Nandy P."/>
            <person name="Geyer C."/>
            <person name="Yan Y."/>
            <person name="Sichtig H."/>
        </authorList>
    </citation>
    <scope>NUCLEOTIDE SEQUENCE [LARGE SCALE GENOMIC DNA]</scope>
    <source>
        <strain evidence="9 11">FDAARGOS_633</strain>
    </source>
</reference>
<feature type="transmembrane region" description="Helical" evidence="6">
    <location>
        <begin position="248"/>
        <end position="267"/>
    </location>
</feature>
<keyword evidence="3 6" id="KW-0812">Transmembrane</keyword>
<dbReference type="SUPFAM" id="SSF90123">
    <property type="entry name" value="ABC transporter transmembrane region"/>
    <property type="match status" value="1"/>
</dbReference>
<sequence length="424" mass="48582">MFHSFFPKPKLFFTSAFVWAMAMIGVWYAGGRNWGAAIGLPPLPAGQEPVIGVSVFWSTPFLWFYIYYAVAALIFSAFWFWYRPHRWQNWSVLGSALIIFATYFSVQVSVAVNAWYGPFYDLIQQALARTAPVTAEQLYMGSLGFAGIAFVAIFVGVLNLFFVSHYIFRWRTAMNEFYMSNWDRLRHIEGASQRVQEDTMRFSSTVEGLGVGFVRAIMTLIAFLPVLFTFSETITDLPFFGTVPHALVWAAIVWSVFGTVFLALVGIKLPGLEFRNQRVEAAYRKELVYGEDHEDRADPLTISELFANVRKNYFRLYFHYLYFNVARIFYLQADNIFGTLVLIPSIVAGKVTLGLMNQVLNVFEQVRGSFQYLVNSWTTIVELLSIYKRLKAFEAAIEGQELPEIDQRYLLREARGGELDADRP</sequence>
<evidence type="ECO:0000256" key="6">
    <source>
        <dbReference type="SAM" id="Phobius"/>
    </source>
</evidence>
<evidence type="ECO:0000256" key="3">
    <source>
        <dbReference type="ARBA" id="ARBA00022692"/>
    </source>
</evidence>
<dbReference type="Proteomes" id="UP001155820">
    <property type="component" value="Unassembled WGS sequence"/>
</dbReference>
<dbReference type="PANTHER" id="PTHR11384:SF59">
    <property type="entry name" value="LYSOSOMAL COBALAMIN TRANSPORTER ABCD4"/>
    <property type="match status" value="1"/>
</dbReference>
<dbReference type="RefSeq" id="WP_006699415.1">
    <property type="nucleotide sequence ID" value="NC_022535.1"/>
</dbReference>
<name>A0A1L9CES0_9HYPH</name>
<evidence type="ECO:0000256" key="2">
    <source>
        <dbReference type="ARBA" id="ARBA00022448"/>
    </source>
</evidence>
<reference evidence="8" key="3">
    <citation type="submission" date="2019-07" db="EMBL/GenBank/DDBJ databases">
        <title>FDA dAtabase for Regulatory Grade micrObial Sequences (FDA-ARGOS): Supporting development and validation of Infectious Disease Dx tests.</title>
        <authorList>
            <person name="Bachman M."/>
            <person name="Young C."/>
            <person name="Tallon L."/>
            <person name="Sadzewicz L."/>
            <person name="Vavikolanu K."/>
            <person name="Mehta A."/>
            <person name="Aluvathingal J."/>
            <person name="Nadendla S."/>
            <person name="Nandy P."/>
            <person name="Geyer C."/>
            <person name="Yan Y."/>
            <person name="Sichtig H."/>
        </authorList>
    </citation>
    <scope>NUCLEOTIDE SEQUENCE</scope>
    <source>
        <strain evidence="8">FDAARGOS_618</strain>
    </source>
</reference>
<proteinExistence type="predicted"/>
<evidence type="ECO:0000313" key="10">
    <source>
        <dbReference type="Proteomes" id="UP000016944"/>
    </source>
</evidence>
<keyword evidence="2" id="KW-0813">Transport</keyword>
<feature type="transmembrane region" description="Helical" evidence="6">
    <location>
        <begin position="62"/>
        <end position="82"/>
    </location>
</feature>
<dbReference type="EMBL" id="JABRWM010000006">
    <property type="protein sequence ID" value="NRF22664.1"/>
    <property type="molecule type" value="Genomic_DNA"/>
</dbReference>
<feature type="transmembrane region" description="Helical" evidence="6">
    <location>
        <begin position="94"/>
        <end position="118"/>
    </location>
</feature>
<dbReference type="Pfam" id="PF05992">
    <property type="entry name" value="SbmA_BacA"/>
    <property type="match status" value="1"/>
</dbReference>
<feature type="transmembrane region" description="Helical" evidence="6">
    <location>
        <begin position="12"/>
        <end position="30"/>
    </location>
</feature>
<dbReference type="EMBL" id="CP050898">
    <property type="protein sequence ID" value="QIX21246.1"/>
    <property type="molecule type" value="Genomic_DNA"/>
</dbReference>
<reference evidence="7 10" key="1">
    <citation type="journal article" date="2013" name="Genome Announc.">
        <title>Complete Genome Sequence of the Sesbania Symbiont and Rice Growth-Promoting Endophyte Rhizobium sp. Strain IRBG74.</title>
        <authorList>
            <person name="Crook M.B."/>
            <person name="Mitra S."/>
            <person name="Ane J.M."/>
            <person name="Sadowsky M.J."/>
            <person name="Gyaneshwar P."/>
        </authorList>
    </citation>
    <scope>NUCLEOTIDE SEQUENCE [LARGE SCALE GENOMIC DNA]</scope>
    <source>
        <strain evidence="7 10">IRBG74</strain>
    </source>
</reference>
<keyword evidence="12" id="KW-1185">Reference proteome</keyword>
<dbReference type="Proteomes" id="UP000500870">
    <property type="component" value="Chromosome 1"/>
</dbReference>
<feature type="transmembrane region" description="Helical" evidence="6">
    <location>
        <begin position="209"/>
        <end position="228"/>
    </location>
</feature>
<evidence type="ECO:0000256" key="4">
    <source>
        <dbReference type="ARBA" id="ARBA00022989"/>
    </source>
</evidence>
<evidence type="ECO:0000313" key="12">
    <source>
        <dbReference type="Proteomes" id="UP001155820"/>
    </source>
</evidence>
<evidence type="ECO:0000313" key="11">
    <source>
        <dbReference type="Proteomes" id="UP000500870"/>
    </source>
</evidence>
<accession>A0A1L9CES0</accession>
<evidence type="ECO:0000313" key="7">
    <source>
        <dbReference type="EMBL" id="CDI09277.1"/>
    </source>
</evidence>
<dbReference type="GO" id="GO:0005886">
    <property type="term" value="C:plasma membrane"/>
    <property type="evidence" value="ECO:0007669"/>
    <property type="project" value="UniProtKB-SubCell"/>
</dbReference>
<dbReference type="NCBIfam" id="NF009036">
    <property type="entry name" value="PRK12369.1"/>
    <property type="match status" value="1"/>
</dbReference>
<evidence type="ECO:0000256" key="5">
    <source>
        <dbReference type="ARBA" id="ARBA00023136"/>
    </source>
</evidence>
<dbReference type="KEGG" id="rir:BN877_I2388"/>
<comment type="subcellular location">
    <subcellularLocation>
        <location evidence="1">Cell membrane</location>
        <topology evidence="1">Multi-pass membrane protein</topology>
    </subcellularLocation>
</comment>
<dbReference type="InterPro" id="IPR050835">
    <property type="entry name" value="ABC_transporter_sub-D"/>
</dbReference>
<dbReference type="PANTHER" id="PTHR11384">
    <property type="entry name" value="ATP-BINDING CASSETTE, SUB-FAMILY D MEMBER"/>
    <property type="match status" value="1"/>
</dbReference>
<keyword evidence="4 6" id="KW-1133">Transmembrane helix</keyword>
<dbReference type="AlphaFoldDB" id="A0A1L9CES0"/>
<reference evidence="7" key="2">
    <citation type="submission" date="2013-08" db="EMBL/GenBank/DDBJ databases">
        <authorList>
            <person name="Sundararajan A."/>
        </authorList>
    </citation>
    <scope>NUCLEOTIDE SEQUENCE</scope>
    <source>
        <strain evidence="7">IRBG74</strain>
    </source>
</reference>
<feature type="transmembrane region" description="Helical" evidence="6">
    <location>
        <begin position="138"/>
        <end position="162"/>
    </location>
</feature>
<dbReference type="GO" id="GO:0015833">
    <property type="term" value="P:peptide transport"/>
    <property type="evidence" value="ECO:0007669"/>
    <property type="project" value="InterPro"/>
</dbReference>